<dbReference type="AlphaFoldDB" id="A0A833MB41"/>
<dbReference type="InterPro" id="IPR029060">
    <property type="entry name" value="PIN-like_dom_sf"/>
</dbReference>
<proteinExistence type="inferred from homology"/>
<dbReference type="SUPFAM" id="SSF88723">
    <property type="entry name" value="PIN domain-like"/>
    <property type="match status" value="1"/>
</dbReference>
<dbReference type="OrthoDB" id="9773137at2"/>
<dbReference type="Pfam" id="PF13638">
    <property type="entry name" value="PIN_4"/>
    <property type="match status" value="1"/>
</dbReference>
<dbReference type="RefSeq" id="WP_151864833.1">
    <property type="nucleotide sequence ID" value="NZ_WBZB01000010.1"/>
</dbReference>
<gene>
    <name evidence="5" type="ORF">F8153_02785</name>
</gene>
<keyword evidence="1" id="KW-0547">Nucleotide-binding</keyword>
<dbReference type="InterPro" id="IPR002716">
    <property type="entry name" value="PIN_dom"/>
</dbReference>
<feature type="domain" description="PIN" evidence="4">
    <location>
        <begin position="3"/>
        <end position="135"/>
    </location>
</feature>
<dbReference type="GO" id="GO:0005829">
    <property type="term" value="C:cytosol"/>
    <property type="evidence" value="ECO:0007669"/>
    <property type="project" value="TreeGrafter"/>
</dbReference>
<dbReference type="FunFam" id="3.40.50.300:FF:000013">
    <property type="entry name" value="PhoH family ATPase"/>
    <property type="match status" value="1"/>
</dbReference>
<dbReference type="InterPro" id="IPR027417">
    <property type="entry name" value="P-loop_NTPase"/>
</dbReference>
<dbReference type="Gene3D" id="3.40.50.300">
    <property type="entry name" value="P-loop containing nucleotide triphosphate hydrolases"/>
    <property type="match status" value="1"/>
</dbReference>
<dbReference type="EMBL" id="WBZB01000010">
    <property type="protein sequence ID" value="KAB3532196.1"/>
    <property type="molecule type" value="Genomic_DNA"/>
</dbReference>
<dbReference type="InterPro" id="IPR051451">
    <property type="entry name" value="PhoH2-like"/>
</dbReference>
<keyword evidence="6" id="KW-1185">Reference proteome</keyword>
<sequence>MTKTFVLDTSVLLHDPKSIYSFGDDNVVIPAVVIEEIDKKKNLQDIIGRNAREVARELDKLKHQGGLSNGISLKGRGSLRVELNHRSLETLSEYFNEINNDNRILAVALNLQLKNNSNKKSIDVVLVSKDVIMRIKADSLNISSQDYIQDRNDAISFGYEGYKDILVPSDIIDQFYQDKILPIDAFKVYLDSATIYPNEFLHLKDLCGTSKSAIGKVDIKVTKIEVLHYGEEVYWGIKGKNLEQRMALEALMDDKIRLVTLTGRAGTGKTLLSLVAGLYKTNDKKLYNKLIITKPIIPVGRDIGYLPGDKNEKLRYWVQPIYDNLEFILGTKTINKLEDTLVGMNRIEIEALTYIRGRSIPNQFMIIDEAQNLTRHEVKTIVTRVGEGTKIILMGDTEQIDHPYLDAICNGLTYTIDKFKEQEISAHINFKKVERSSLAQLAAELL</sequence>
<dbReference type="Gene3D" id="3.40.50.1010">
    <property type="entry name" value="5'-nuclease"/>
    <property type="match status" value="1"/>
</dbReference>
<dbReference type="GO" id="GO:0005524">
    <property type="term" value="F:ATP binding"/>
    <property type="evidence" value="ECO:0007669"/>
    <property type="project" value="UniProtKB-KW"/>
</dbReference>
<organism evidence="5 6">
    <name type="scientific">Alkaliphilus serpentinus</name>
    <dbReference type="NCBI Taxonomy" id="1482731"/>
    <lineage>
        <taxon>Bacteria</taxon>
        <taxon>Bacillati</taxon>
        <taxon>Bacillota</taxon>
        <taxon>Clostridia</taxon>
        <taxon>Peptostreptococcales</taxon>
        <taxon>Natronincolaceae</taxon>
        <taxon>Alkaliphilus</taxon>
    </lineage>
</organism>
<evidence type="ECO:0000259" key="4">
    <source>
        <dbReference type="SMART" id="SM00670"/>
    </source>
</evidence>
<dbReference type="Pfam" id="PF02562">
    <property type="entry name" value="PhoH"/>
    <property type="match status" value="1"/>
</dbReference>
<evidence type="ECO:0000313" key="5">
    <source>
        <dbReference type="EMBL" id="KAB3532196.1"/>
    </source>
</evidence>
<protein>
    <submittedName>
        <fullName evidence="5">PhoH family protein</fullName>
    </submittedName>
</protein>
<dbReference type="SUPFAM" id="SSF52540">
    <property type="entry name" value="P-loop containing nucleoside triphosphate hydrolases"/>
    <property type="match status" value="1"/>
</dbReference>
<evidence type="ECO:0000256" key="1">
    <source>
        <dbReference type="ARBA" id="ARBA00022741"/>
    </source>
</evidence>
<reference evidence="5 6" key="1">
    <citation type="submission" date="2019-10" db="EMBL/GenBank/DDBJ databases">
        <title>Alkaliphilus serpentinus sp. nov. and Alkaliphilus pronyensis sp. nov., two novel anaerobic alkaliphilic species isolated from the serpentinized-hosted hydrothermal field of the Prony Bay (New Caledonia).</title>
        <authorList>
            <person name="Postec A."/>
        </authorList>
    </citation>
    <scope>NUCLEOTIDE SEQUENCE [LARGE SCALE GENOMIC DNA]</scope>
    <source>
        <strain evidence="5 6">LacT</strain>
    </source>
</reference>
<comment type="caution">
    <text evidence="5">The sequence shown here is derived from an EMBL/GenBank/DDBJ whole genome shotgun (WGS) entry which is preliminary data.</text>
</comment>
<accession>A0A833MB41</accession>
<dbReference type="CDD" id="cd09883">
    <property type="entry name" value="PIN_VapC_PhoHL-ATPase"/>
    <property type="match status" value="1"/>
</dbReference>
<name>A0A833MB41_9FIRM</name>
<dbReference type="Proteomes" id="UP000465601">
    <property type="component" value="Unassembled WGS sequence"/>
</dbReference>
<dbReference type="PANTHER" id="PTHR30473">
    <property type="entry name" value="PROTEIN PHOH"/>
    <property type="match status" value="1"/>
</dbReference>
<evidence type="ECO:0000313" key="6">
    <source>
        <dbReference type="Proteomes" id="UP000465601"/>
    </source>
</evidence>
<evidence type="ECO:0000256" key="3">
    <source>
        <dbReference type="ARBA" id="ARBA00046345"/>
    </source>
</evidence>
<evidence type="ECO:0000256" key="2">
    <source>
        <dbReference type="ARBA" id="ARBA00022840"/>
    </source>
</evidence>
<dbReference type="SMART" id="SM00670">
    <property type="entry name" value="PINc"/>
    <property type="match status" value="1"/>
</dbReference>
<comment type="similarity">
    <text evidence="3">In the N-terminal section; belongs to the PINc/VapC protein family.</text>
</comment>
<dbReference type="InterPro" id="IPR003714">
    <property type="entry name" value="PhoH"/>
</dbReference>
<dbReference type="PANTHER" id="PTHR30473:SF2">
    <property type="entry name" value="PIN DOMAIN-CONTAINING PROTEIN"/>
    <property type="match status" value="1"/>
</dbReference>
<keyword evidence="2" id="KW-0067">ATP-binding</keyword>